<dbReference type="OrthoDB" id="342531at2759"/>
<evidence type="ECO:0000313" key="6">
    <source>
        <dbReference type="EMBL" id="KIW50290.1"/>
    </source>
</evidence>
<protein>
    <recommendedName>
        <fullName evidence="8">DNA polymerase V</fullName>
    </recommendedName>
</protein>
<keyword evidence="3" id="KW-0539">Nucleus</keyword>
<dbReference type="Proteomes" id="UP000054342">
    <property type="component" value="Unassembled WGS sequence"/>
</dbReference>
<comment type="subcellular location">
    <subcellularLocation>
        <location evidence="1">Nucleus</location>
    </subcellularLocation>
</comment>
<keyword evidence="4" id="KW-0175">Coiled coil</keyword>
<feature type="compositionally biased region" description="Acidic residues" evidence="5">
    <location>
        <begin position="739"/>
        <end position="755"/>
    </location>
</feature>
<dbReference type="InterPro" id="IPR016024">
    <property type="entry name" value="ARM-type_fold"/>
</dbReference>
<feature type="region of interest" description="Disordered" evidence="5">
    <location>
        <begin position="819"/>
        <end position="839"/>
    </location>
</feature>
<reference evidence="6 7" key="1">
    <citation type="submission" date="2015-01" db="EMBL/GenBank/DDBJ databases">
        <title>The Genome Sequence of Exophiala xenobiotica CBS118157.</title>
        <authorList>
            <consortium name="The Broad Institute Genomics Platform"/>
            <person name="Cuomo C."/>
            <person name="de Hoog S."/>
            <person name="Gorbushina A."/>
            <person name="Stielow B."/>
            <person name="Teixiera M."/>
            <person name="Abouelleil A."/>
            <person name="Chapman S.B."/>
            <person name="Priest M."/>
            <person name="Young S.K."/>
            <person name="Wortman J."/>
            <person name="Nusbaum C."/>
            <person name="Birren B."/>
        </authorList>
    </citation>
    <scope>NUCLEOTIDE SEQUENCE [LARGE SCALE GENOMIC DNA]</scope>
    <source>
        <strain evidence="6 7">CBS 118157</strain>
    </source>
</reference>
<evidence type="ECO:0000313" key="7">
    <source>
        <dbReference type="Proteomes" id="UP000054342"/>
    </source>
</evidence>
<sequence>MSKKRKREVDLELVQVYEHLADDTEAIRLKAAHTLVAKIFKPGVTSDDQTTTILNRLFRGLCSSRKSARLGFSVALTELLSQLSLAGDLPASTLVDILETQTVAEGGTSGQDERDHYFGRVFGAEAVLKSGFLFRKPNPDQWKRVLDLICELAIKKPWLRQECGWVVLTSIASGGPDVPEQFAVDSVEVLVANKLIRTPEGLAIWLTTARLFPDAKLPKAVWKHGDPLATKDVNLLADILKDARSQPQADAESEAQGSARWSATLHFAWDVVLGELFRDLGPSSHNGLHYVEDKNGRVTFALFWQKAVDESLFSSKSSAERKAWGLALWKKVFETAPHNMLQYTFTGQATACLVNSLKSSERLLQRHALRVSETFHTRLQGEVLGSSLNQGLTGACFKALLNSVSFGDFDQITKTKTMQNIIDSADDSLLQTIGDALSTIALEPVPGEDERRLLTRQKAVIGLQFKVITAALRHAEQKGLSEDPKEARAARDIMTVWIVETSSVPNQVLHQTTTKDHTLFPPKLLPGAREFMVERLTLAFEQTLKLGAVGCRMLRNTVLLLKPKDKDGQSLSMQFEEDIKDLLLQAWQKLSRLSKNLEELWSNSLSSDTNSADNIYPATYPTFSDGLCLLYCLVLFQIYTGQNEAVEILQDLLEYHDRWEASKSTKSKAQTEDNPADAMIEIILSFASTPSKFLKRITLQIFAAFAAYVSRNGLDSLCRILETKENVQGQQEMFKAEDVEMEDGEDASNDSDDASLDSNVEVESMSDAEVSTSDERGSGTESEESDDDSADESEDEEDEELAAFDAALASALGTRRLDQNDLADASDSESSSGSDMDDDEMMELDSKLAEVFRAREEQQSKNKKKESKNAKENVVNFKNRVLDLLEAYLKHQQLNPFTIYLVVPLLRLARTTSTKQLAERGCSALQQFCGRCKGTNVPMLTGTAQVGDAIQVLQSIHDEACMESSNAHSKAAGQASLLLVKILVHADPVNITSVLEIYTATRLRQLTQKKCRVSPGFFTEWNNWCQTAREKLAR</sequence>
<evidence type="ECO:0008006" key="8">
    <source>
        <dbReference type="Google" id="ProtNLM"/>
    </source>
</evidence>
<feature type="region of interest" description="Disordered" evidence="5">
    <location>
        <begin position="738"/>
        <end position="800"/>
    </location>
</feature>
<organism evidence="6 7">
    <name type="scientific">Exophiala xenobiotica</name>
    <dbReference type="NCBI Taxonomy" id="348802"/>
    <lineage>
        <taxon>Eukaryota</taxon>
        <taxon>Fungi</taxon>
        <taxon>Dikarya</taxon>
        <taxon>Ascomycota</taxon>
        <taxon>Pezizomycotina</taxon>
        <taxon>Eurotiomycetes</taxon>
        <taxon>Chaetothyriomycetidae</taxon>
        <taxon>Chaetothyriales</taxon>
        <taxon>Herpotrichiellaceae</taxon>
        <taxon>Exophiala</taxon>
    </lineage>
</organism>
<name>A0A0D2E6B0_9EURO</name>
<keyword evidence="7" id="KW-1185">Reference proteome</keyword>
<evidence type="ECO:0000256" key="4">
    <source>
        <dbReference type="SAM" id="Coils"/>
    </source>
</evidence>
<dbReference type="InterPro" id="IPR007015">
    <property type="entry name" value="DNA_pol_V/MYBBP1A"/>
</dbReference>
<gene>
    <name evidence="6" type="ORF">PV05_11892</name>
</gene>
<dbReference type="SUPFAM" id="SSF48371">
    <property type="entry name" value="ARM repeat"/>
    <property type="match status" value="1"/>
</dbReference>
<feature type="compositionally biased region" description="Low complexity" evidence="5">
    <location>
        <begin position="822"/>
        <end position="834"/>
    </location>
</feature>
<dbReference type="GO" id="GO:0005730">
    <property type="term" value="C:nucleolus"/>
    <property type="evidence" value="ECO:0007669"/>
    <property type="project" value="InterPro"/>
</dbReference>
<dbReference type="HOGENOM" id="CLU_005212_1_0_1"/>
<dbReference type="GeneID" id="25333800"/>
<feature type="coiled-coil region" evidence="4">
    <location>
        <begin position="853"/>
        <end position="880"/>
    </location>
</feature>
<dbReference type="EMBL" id="KN847323">
    <property type="protein sequence ID" value="KIW50290.1"/>
    <property type="molecule type" value="Genomic_DNA"/>
</dbReference>
<feature type="compositionally biased region" description="Acidic residues" evidence="5">
    <location>
        <begin position="781"/>
        <end position="800"/>
    </location>
</feature>
<dbReference type="GO" id="GO:0000182">
    <property type="term" value="F:rDNA binding"/>
    <property type="evidence" value="ECO:0007669"/>
    <property type="project" value="TreeGrafter"/>
</dbReference>
<dbReference type="AlphaFoldDB" id="A0A0D2E6B0"/>
<dbReference type="STRING" id="348802.A0A0D2E6B0"/>
<dbReference type="PANTHER" id="PTHR13213:SF2">
    <property type="entry name" value="MYB-BINDING PROTEIN 1A"/>
    <property type="match status" value="1"/>
</dbReference>
<evidence type="ECO:0000256" key="1">
    <source>
        <dbReference type="ARBA" id="ARBA00004123"/>
    </source>
</evidence>
<dbReference type="PANTHER" id="PTHR13213">
    <property type="entry name" value="MYB-BINDING PROTEIN 1A FAMILY MEMBER"/>
    <property type="match status" value="1"/>
</dbReference>
<evidence type="ECO:0000256" key="5">
    <source>
        <dbReference type="SAM" id="MobiDB-lite"/>
    </source>
</evidence>
<dbReference type="RefSeq" id="XP_013310874.1">
    <property type="nucleotide sequence ID" value="XM_013455420.1"/>
</dbReference>
<evidence type="ECO:0000256" key="3">
    <source>
        <dbReference type="ARBA" id="ARBA00023242"/>
    </source>
</evidence>
<dbReference type="Pfam" id="PF04931">
    <property type="entry name" value="DNA_pol_phi"/>
    <property type="match status" value="1"/>
</dbReference>
<accession>A0A0D2E6B0</accession>
<comment type="similarity">
    <text evidence="2">Belongs to the MYBBP1A family.</text>
</comment>
<proteinExistence type="inferred from homology"/>
<dbReference type="GO" id="GO:0006355">
    <property type="term" value="P:regulation of DNA-templated transcription"/>
    <property type="evidence" value="ECO:0007669"/>
    <property type="project" value="InterPro"/>
</dbReference>
<evidence type="ECO:0000256" key="2">
    <source>
        <dbReference type="ARBA" id="ARBA00006809"/>
    </source>
</evidence>